<dbReference type="PANTHER" id="PTHR33177:SF24">
    <property type="entry name" value="FILAMENTOUS HEMAGGLUTININ TRANSPORTER"/>
    <property type="match status" value="1"/>
</dbReference>
<sequence length="264" mass="29025">METDVRSLKRILSVCKEEDDGDAKRSGGGGLITRDLLGGSSTKIGNRDELELGLHTKLPCKWEKHLDVGFVKNVKNEKEDSCLLPKSISQDELVQDLNLRPPNLELKLFPSSSQLPSSSSSSSPPSTVPFHRHSNNVQSRSNIHNVCTLDKVKLALARARRKNPSSKMDSPTSSSTDDSKSLVEKEEEEENGESKSFAEEEEEEIEESKSFATLVAAGCPSCLSYILISKHDPTCPRCFSDIPPPPKKPRVRIDLNANANPSTN</sequence>
<evidence type="ECO:0000256" key="1">
    <source>
        <dbReference type="SAM" id="MobiDB-lite"/>
    </source>
</evidence>
<reference evidence="4" key="1">
    <citation type="journal article" date="2016" name="Nature">
        <title>The genome of the seagrass Zostera marina reveals angiosperm adaptation to the sea.</title>
        <authorList>
            <person name="Olsen J.L."/>
            <person name="Rouze P."/>
            <person name="Verhelst B."/>
            <person name="Lin Y.-C."/>
            <person name="Bayer T."/>
            <person name="Collen J."/>
            <person name="Dattolo E."/>
            <person name="De Paoli E."/>
            <person name="Dittami S."/>
            <person name="Maumus F."/>
            <person name="Michel G."/>
            <person name="Kersting A."/>
            <person name="Lauritano C."/>
            <person name="Lohaus R."/>
            <person name="Toepel M."/>
            <person name="Tonon T."/>
            <person name="Vanneste K."/>
            <person name="Amirebrahimi M."/>
            <person name="Brakel J."/>
            <person name="Bostroem C."/>
            <person name="Chovatia M."/>
            <person name="Grimwood J."/>
            <person name="Jenkins J.W."/>
            <person name="Jueterbock A."/>
            <person name="Mraz A."/>
            <person name="Stam W.T."/>
            <person name="Tice H."/>
            <person name="Bornberg-Bauer E."/>
            <person name="Green P.J."/>
            <person name="Pearson G.A."/>
            <person name="Procaccini G."/>
            <person name="Duarte C.M."/>
            <person name="Schmutz J."/>
            <person name="Reusch T.B.H."/>
            <person name="Van de Peer Y."/>
        </authorList>
    </citation>
    <scope>NUCLEOTIDE SEQUENCE [LARGE SCALE GENOMIC DNA]</scope>
    <source>
        <strain evidence="4">cv. Finnish</strain>
    </source>
</reference>
<accession>A0A0K9Q503</accession>
<dbReference type="InterPro" id="IPR056440">
    <property type="entry name" value="Zn-ribbon_GIR1"/>
</dbReference>
<gene>
    <name evidence="3" type="ORF">ZOSMA_103G00640</name>
</gene>
<proteinExistence type="predicted"/>
<feature type="region of interest" description="Disordered" evidence="1">
    <location>
        <begin position="159"/>
        <end position="209"/>
    </location>
</feature>
<name>A0A0K9Q503_ZOSMR</name>
<feature type="region of interest" description="Disordered" evidence="1">
    <location>
        <begin position="108"/>
        <end position="135"/>
    </location>
</feature>
<dbReference type="PANTHER" id="PTHR33177">
    <property type="entry name" value="PUTATIVE-RELATED"/>
    <property type="match status" value="1"/>
</dbReference>
<dbReference type="OMA" id="PRCENEV"/>
<evidence type="ECO:0000313" key="4">
    <source>
        <dbReference type="Proteomes" id="UP000036987"/>
    </source>
</evidence>
<organism evidence="3 4">
    <name type="scientific">Zostera marina</name>
    <name type="common">Eelgrass</name>
    <dbReference type="NCBI Taxonomy" id="29655"/>
    <lineage>
        <taxon>Eukaryota</taxon>
        <taxon>Viridiplantae</taxon>
        <taxon>Streptophyta</taxon>
        <taxon>Embryophyta</taxon>
        <taxon>Tracheophyta</taxon>
        <taxon>Spermatophyta</taxon>
        <taxon>Magnoliopsida</taxon>
        <taxon>Liliopsida</taxon>
        <taxon>Zosteraceae</taxon>
        <taxon>Zostera</taxon>
    </lineage>
</organism>
<evidence type="ECO:0000259" key="2">
    <source>
        <dbReference type="Pfam" id="PF24747"/>
    </source>
</evidence>
<feature type="region of interest" description="Disordered" evidence="1">
    <location>
        <begin position="242"/>
        <end position="264"/>
    </location>
</feature>
<dbReference type="OrthoDB" id="1929178at2759"/>
<protein>
    <recommendedName>
        <fullName evidence="2">GIR1-like zinc ribbon domain-containing protein</fullName>
    </recommendedName>
</protein>
<dbReference type="Proteomes" id="UP000036987">
    <property type="component" value="Unassembled WGS sequence"/>
</dbReference>
<feature type="compositionally biased region" description="Low complexity" evidence="1">
    <location>
        <begin position="110"/>
        <end position="125"/>
    </location>
</feature>
<feature type="compositionally biased region" description="Low complexity" evidence="1">
    <location>
        <begin position="165"/>
        <end position="176"/>
    </location>
</feature>
<dbReference type="InterPro" id="IPR055281">
    <property type="entry name" value="GIR1-2/SIED1"/>
</dbReference>
<comment type="caution">
    <text evidence="3">The sequence shown here is derived from an EMBL/GenBank/DDBJ whole genome shotgun (WGS) entry which is preliminary data.</text>
</comment>
<dbReference type="Pfam" id="PF24747">
    <property type="entry name" value="Zn-ribbon_GIR1"/>
    <property type="match status" value="1"/>
</dbReference>
<dbReference type="AlphaFoldDB" id="A0A0K9Q503"/>
<keyword evidence="4" id="KW-1185">Reference proteome</keyword>
<dbReference type="EMBL" id="LFYR01000047">
    <property type="protein sequence ID" value="KMZ76358.1"/>
    <property type="molecule type" value="Genomic_DNA"/>
</dbReference>
<evidence type="ECO:0000313" key="3">
    <source>
        <dbReference type="EMBL" id="KMZ76358.1"/>
    </source>
</evidence>
<feature type="domain" description="GIR1-like zinc ribbon" evidence="2">
    <location>
        <begin position="214"/>
        <end position="240"/>
    </location>
</feature>